<dbReference type="WBParaSite" id="MCU_008497-RA">
    <property type="protein sequence ID" value="MCU_008497-RA"/>
    <property type="gene ID" value="MCU_008497"/>
</dbReference>
<protein>
    <submittedName>
        <fullName evidence="1">Uncharacterized protein</fullName>
    </submittedName>
</protein>
<evidence type="ECO:0000313" key="1">
    <source>
        <dbReference type="WBParaSite" id="MCU_008497-RA"/>
    </source>
</evidence>
<organism evidence="1">
    <name type="scientific">Mesocestoides corti</name>
    <name type="common">Flatworm</name>
    <dbReference type="NCBI Taxonomy" id="53468"/>
    <lineage>
        <taxon>Eukaryota</taxon>
        <taxon>Metazoa</taxon>
        <taxon>Spiralia</taxon>
        <taxon>Lophotrochozoa</taxon>
        <taxon>Platyhelminthes</taxon>
        <taxon>Cestoda</taxon>
        <taxon>Eucestoda</taxon>
        <taxon>Cyclophyllidea</taxon>
        <taxon>Mesocestoididae</taxon>
        <taxon>Mesocestoides</taxon>
    </lineage>
</organism>
<sequence length="56" mass="6633">MWRRIRAQTYWNTWPQPVLCLSAFQWHASKISSRRKKDTTEMQYIMGGVATVVDSD</sequence>
<dbReference type="AlphaFoldDB" id="A0A5K3FK82"/>
<accession>A0A5K3FK82</accession>
<proteinExistence type="predicted"/>
<name>A0A5K3FK82_MESCO</name>
<reference evidence="1" key="1">
    <citation type="submission" date="2019-11" db="UniProtKB">
        <authorList>
            <consortium name="WormBaseParasite"/>
        </authorList>
    </citation>
    <scope>IDENTIFICATION</scope>
</reference>